<feature type="non-terminal residue" evidence="2">
    <location>
        <position position="1"/>
    </location>
</feature>
<evidence type="ECO:0000313" key="3">
    <source>
        <dbReference type="Proteomes" id="UP001196413"/>
    </source>
</evidence>
<feature type="signal peptide" evidence="1">
    <location>
        <begin position="1"/>
        <end position="19"/>
    </location>
</feature>
<keyword evidence="3" id="KW-1185">Reference proteome</keyword>
<accession>A0AAD5MSE0</accession>
<sequence length="269" mass="30628">MPLFPVLLGLVVSFDISMQFSINYGEEKTAEIICRFIVGCHEEQSLSALCAFLLTVVPYYPDVMLSAYKSLIDVTMKVNQETKLGRSSVLRVLNNLRVLLTWEATADELSYLKWFRLYPDAALGELYTSLFHVVLRDAEESIESGEVGIALDLVLAVSRLIDATAPNHRLVKMQIRYVYKLVLQLAALQRIALSMVCAVNMKRQFRCLREYRTTIFSFIHQRFDPALRGYEKLFLLSFLDELPSGEIHSLVFDQSEFAHLGKAISILFG</sequence>
<comment type="caution">
    <text evidence="2">The sequence shown here is derived from an EMBL/GenBank/DDBJ whole genome shotgun (WGS) entry which is preliminary data.</text>
</comment>
<dbReference type="EMBL" id="JAHQIW010004283">
    <property type="protein sequence ID" value="KAJ1361868.1"/>
    <property type="molecule type" value="Genomic_DNA"/>
</dbReference>
<keyword evidence="1" id="KW-0732">Signal</keyword>
<organism evidence="2 3">
    <name type="scientific">Parelaphostrongylus tenuis</name>
    <name type="common">Meningeal worm</name>
    <dbReference type="NCBI Taxonomy" id="148309"/>
    <lineage>
        <taxon>Eukaryota</taxon>
        <taxon>Metazoa</taxon>
        <taxon>Ecdysozoa</taxon>
        <taxon>Nematoda</taxon>
        <taxon>Chromadorea</taxon>
        <taxon>Rhabditida</taxon>
        <taxon>Rhabditina</taxon>
        <taxon>Rhabditomorpha</taxon>
        <taxon>Strongyloidea</taxon>
        <taxon>Metastrongylidae</taxon>
        <taxon>Parelaphostrongylus</taxon>
    </lineage>
</organism>
<evidence type="ECO:0000256" key="1">
    <source>
        <dbReference type="SAM" id="SignalP"/>
    </source>
</evidence>
<feature type="chain" id="PRO_5042236484" evidence="1">
    <location>
        <begin position="20"/>
        <end position="269"/>
    </location>
</feature>
<evidence type="ECO:0000313" key="2">
    <source>
        <dbReference type="EMBL" id="KAJ1361868.1"/>
    </source>
</evidence>
<name>A0AAD5MSE0_PARTN</name>
<proteinExistence type="predicted"/>
<dbReference type="Proteomes" id="UP001196413">
    <property type="component" value="Unassembled WGS sequence"/>
</dbReference>
<reference evidence="2" key="1">
    <citation type="submission" date="2021-06" db="EMBL/GenBank/DDBJ databases">
        <title>Parelaphostrongylus tenuis whole genome reference sequence.</title>
        <authorList>
            <person name="Garwood T.J."/>
            <person name="Larsen P.A."/>
            <person name="Fountain-Jones N.M."/>
            <person name="Garbe J.R."/>
            <person name="Macchietto M.G."/>
            <person name="Kania S.A."/>
            <person name="Gerhold R.W."/>
            <person name="Richards J.E."/>
            <person name="Wolf T.M."/>
        </authorList>
    </citation>
    <scope>NUCLEOTIDE SEQUENCE</scope>
    <source>
        <strain evidence="2">MNPRO001-30</strain>
        <tissue evidence="2">Meninges</tissue>
    </source>
</reference>
<gene>
    <name evidence="2" type="ORF">KIN20_021235</name>
</gene>
<protein>
    <submittedName>
        <fullName evidence="2">Uncharacterized protein</fullName>
    </submittedName>
</protein>
<dbReference type="AlphaFoldDB" id="A0AAD5MSE0"/>